<feature type="compositionally biased region" description="Low complexity" evidence="1">
    <location>
        <begin position="21"/>
        <end position="32"/>
    </location>
</feature>
<dbReference type="AlphaFoldDB" id="D5RHP5"/>
<evidence type="ECO:0000313" key="3">
    <source>
        <dbReference type="Proteomes" id="UP000005324"/>
    </source>
</evidence>
<feature type="region of interest" description="Disordered" evidence="1">
    <location>
        <begin position="1"/>
        <end position="47"/>
    </location>
</feature>
<dbReference type="HOGENOM" id="CLU_2947453_0_0_5"/>
<name>D5RHP5_9PROT</name>
<accession>D5RHP5</accession>
<gene>
    <name evidence="2" type="ORF">HMPREF0731_0605</name>
</gene>
<keyword evidence="3" id="KW-1185">Reference proteome</keyword>
<comment type="caution">
    <text evidence="2">The sequence shown here is derived from an EMBL/GenBank/DDBJ whole genome shotgun (WGS) entry which is preliminary data.</text>
</comment>
<evidence type="ECO:0000256" key="1">
    <source>
        <dbReference type="SAM" id="MobiDB-lite"/>
    </source>
</evidence>
<proteinExistence type="predicted"/>
<evidence type="ECO:0000313" key="2">
    <source>
        <dbReference type="EMBL" id="EFH13178.1"/>
    </source>
</evidence>
<dbReference type="Proteomes" id="UP000005324">
    <property type="component" value="Unassembled WGS sequence"/>
</dbReference>
<protein>
    <submittedName>
        <fullName evidence="2">Uncharacterized protein</fullName>
    </submittedName>
</protein>
<sequence>MGGGAGDRLHRPRRLRRRGSRGPAGPAFQGSGARRRRGLGGSLGGSHALRAFRRRVAARI</sequence>
<reference evidence="2 3" key="1">
    <citation type="submission" date="2010-04" db="EMBL/GenBank/DDBJ databases">
        <authorList>
            <person name="Qin X."/>
            <person name="Bachman B."/>
            <person name="Battles P."/>
            <person name="Bell A."/>
            <person name="Bess C."/>
            <person name="Bickham C."/>
            <person name="Chaboub L."/>
            <person name="Chen D."/>
            <person name="Coyle M."/>
            <person name="Deiros D.R."/>
            <person name="Dinh H."/>
            <person name="Forbes L."/>
            <person name="Fowler G."/>
            <person name="Francisco L."/>
            <person name="Fu Q."/>
            <person name="Gubbala S."/>
            <person name="Hale W."/>
            <person name="Han Y."/>
            <person name="Hemphill L."/>
            <person name="Highlander S.K."/>
            <person name="Hirani K."/>
            <person name="Hogues M."/>
            <person name="Jackson L."/>
            <person name="Jakkamsetti A."/>
            <person name="Javaid M."/>
            <person name="Jiang H."/>
            <person name="Korchina V."/>
            <person name="Kovar C."/>
            <person name="Lara F."/>
            <person name="Lee S."/>
            <person name="Mata R."/>
            <person name="Mathew T."/>
            <person name="Moen C."/>
            <person name="Morales K."/>
            <person name="Munidasa M."/>
            <person name="Nazareth L."/>
            <person name="Ngo R."/>
            <person name="Nguyen L."/>
            <person name="Okwuonu G."/>
            <person name="Ongeri F."/>
            <person name="Patil S."/>
            <person name="Petrosino J."/>
            <person name="Pham C."/>
            <person name="Pham P."/>
            <person name="Pu L.-L."/>
            <person name="Puazo M."/>
            <person name="Raj R."/>
            <person name="Reid J."/>
            <person name="Rouhana J."/>
            <person name="Saada N."/>
            <person name="Shang Y."/>
            <person name="Simmons D."/>
            <person name="Thornton R."/>
            <person name="Warren J."/>
            <person name="Weissenberger G."/>
            <person name="Zhang J."/>
            <person name="Zhang L."/>
            <person name="Zhou C."/>
            <person name="Zhu D."/>
            <person name="Muzny D."/>
            <person name="Worley K."/>
            <person name="Gibbs R."/>
        </authorList>
    </citation>
    <scope>NUCLEOTIDE SEQUENCE [LARGE SCALE GENOMIC DNA]</scope>
    <source>
        <strain evidence="2 3">ATCC 49957</strain>
    </source>
</reference>
<feature type="compositionally biased region" description="Basic residues" evidence="1">
    <location>
        <begin position="10"/>
        <end position="20"/>
    </location>
</feature>
<dbReference type="EMBL" id="ADVL01000109">
    <property type="protein sequence ID" value="EFH13178.1"/>
    <property type="molecule type" value="Genomic_DNA"/>
</dbReference>
<feature type="non-terminal residue" evidence="2">
    <location>
        <position position="60"/>
    </location>
</feature>
<organism evidence="2 3">
    <name type="scientific">Pseudoroseomonas cervicalis ATCC 49957</name>
    <dbReference type="NCBI Taxonomy" id="525371"/>
    <lineage>
        <taxon>Bacteria</taxon>
        <taxon>Pseudomonadati</taxon>
        <taxon>Pseudomonadota</taxon>
        <taxon>Alphaproteobacteria</taxon>
        <taxon>Acetobacterales</taxon>
        <taxon>Roseomonadaceae</taxon>
        <taxon>Roseomonas</taxon>
    </lineage>
</organism>